<dbReference type="InterPro" id="IPR002901">
    <property type="entry name" value="MGlyc_endo_b_GlcNAc-like_dom"/>
</dbReference>
<dbReference type="Gene3D" id="1.10.530.10">
    <property type="match status" value="1"/>
</dbReference>
<dbReference type="Gene3D" id="2.70.70.10">
    <property type="entry name" value="Glucose Permease (Domain IIA)"/>
    <property type="match status" value="1"/>
</dbReference>
<dbReference type="AlphaFoldDB" id="A0A415ES79"/>
<evidence type="ECO:0000256" key="2">
    <source>
        <dbReference type="ARBA" id="ARBA00022801"/>
    </source>
</evidence>
<feature type="domain" description="Mannosyl-glycoprotein endo-beta-N-acetylglucosamidase-like" evidence="4">
    <location>
        <begin position="195"/>
        <end position="355"/>
    </location>
</feature>
<evidence type="ECO:0000256" key="3">
    <source>
        <dbReference type="SAM" id="MobiDB-lite"/>
    </source>
</evidence>
<dbReference type="CDD" id="cd12797">
    <property type="entry name" value="M23_peptidase"/>
    <property type="match status" value="1"/>
</dbReference>
<dbReference type="EMBL" id="QRMZ01000012">
    <property type="protein sequence ID" value="RHK06170.1"/>
    <property type="molecule type" value="Genomic_DNA"/>
</dbReference>
<feature type="region of interest" description="Disordered" evidence="3">
    <location>
        <begin position="43"/>
        <end position="192"/>
    </location>
</feature>
<dbReference type="GO" id="GO:0004040">
    <property type="term" value="F:amidase activity"/>
    <property type="evidence" value="ECO:0007669"/>
    <property type="project" value="InterPro"/>
</dbReference>
<evidence type="ECO:0000313" key="6">
    <source>
        <dbReference type="Proteomes" id="UP000286288"/>
    </source>
</evidence>
<dbReference type="Gene3D" id="4.10.80.30">
    <property type="entry name" value="DNA polymerase, domain 6"/>
    <property type="match status" value="1"/>
</dbReference>
<reference evidence="5 6" key="1">
    <citation type="submission" date="2018-08" db="EMBL/GenBank/DDBJ databases">
        <title>A genome reference for cultivated species of the human gut microbiota.</title>
        <authorList>
            <person name="Zou Y."/>
            <person name="Xue W."/>
            <person name="Luo G."/>
        </authorList>
    </citation>
    <scope>NUCLEOTIDE SEQUENCE [LARGE SCALE GENOMIC DNA]</scope>
    <source>
        <strain evidence="5 6">AF48-16</strain>
    </source>
</reference>
<evidence type="ECO:0000313" key="5">
    <source>
        <dbReference type="EMBL" id="RHK06170.1"/>
    </source>
</evidence>
<proteinExistence type="inferred from homology"/>
<dbReference type="Pfam" id="PF01551">
    <property type="entry name" value="Peptidase_M23"/>
    <property type="match status" value="1"/>
</dbReference>
<keyword evidence="2" id="KW-0378">Hydrolase</keyword>
<dbReference type="SUPFAM" id="SSF51261">
    <property type="entry name" value="Duplicated hybrid motif"/>
    <property type="match status" value="1"/>
</dbReference>
<feature type="compositionally biased region" description="Pro residues" evidence="3">
    <location>
        <begin position="90"/>
        <end position="162"/>
    </location>
</feature>
<gene>
    <name evidence="5" type="ORF">DW084_10045</name>
</gene>
<dbReference type="Pfam" id="PF01832">
    <property type="entry name" value="Glucosaminidase"/>
    <property type="match status" value="1"/>
</dbReference>
<comment type="caution">
    <text evidence="5">The sequence shown here is derived from an EMBL/GenBank/DDBJ whole genome shotgun (WGS) entry which is preliminary data.</text>
</comment>
<dbReference type="PRINTS" id="PR01217">
    <property type="entry name" value="PRICHEXTENSN"/>
</dbReference>
<dbReference type="InterPro" id="IPR011055">
    <property type="entry name" value="Dup_hybrid_motif"/>
</dbReference>
<dbReference type="SMART" id="SM00047">
    <property type="entry name" value="LYZ2"/>
    <property type="match status" value="1"/>
</dbReference>
<accession>A0A415ES79</accession>
<dbReference type="PANTHER" id="PTHR33308:SF9">
    <property type="entry name" value="PEPTIDOGLYCAN HYDROLASE FLGJ"/>
    <property type="match status" value="1"/>
</dbReference>
<dbReference type="PANTHER" id="PTHR33308">
    <property type="entry name" value="PEPTIDOGLYCAN HYDROLASE FLGJ"/>
    <property type="match status" value="1"/>
</dbReference>
<sequence>MIEGGIKEESSRMKIKKWMAIAIITSQFSTMLPVSAAASVLTNESTAGQNTAESTVPGVNGPTMGLVPEDAATVPGENGEVVPGESTPAPEQPTPEPLPEPEPTPTPEPTPEPEEPTPNPDPEPNPEPEPTPEPAPEPEEPAPNPEPNPEPEPETTPNPEPESTPSQPSPDIKEVPNVPELTVTPPQEDEPAKFEVTPVKETWDFIMEIGEDARKVGQEEDLYASVMIAQAILESGSGRSRLSQEPFYNLFGIKGLYEGNGISFQTQEDDGSGNLYTVHATFRQYDSIESSLKDYAKLLKEGLDHNPNFYKGVWKSETESYEDATEYLTGRYASDTQYNEKLNALIEAYALTSYDKEKPELPTGSEKMIYPVSNPVVSSVFGPRGNGFHRGVDFAAPQGTPIMASLSGTVIRSEYHSSWGNYVAIEHKDGLTTLYAHNHRNLVEVGQTVEQGEVIASMGSTGNSTGPHLHFEVSLSPSLARHQLIDPLEVLSK</sequence>
<evidence type="ECO:0000256" key="1">
    <source>
        <dbReference type="ARBA" id="ARBA00010266"/>
    </source>
</evidence>
<dbReference type="InterPro" id="IPR051056">
    <property type="entry name" value="Glycosyl_Hydrolase_73"/>
</dbReference>
<dbReference type="Proteomes" id="UP000286288">
    <property type="component" value="Unassembled WGS sequence"/>
</dbReference>
<name>A0A415ES79_ENTCA</name>
<organism evidence="5 6">
    <name type="scientific">Enterococcus casseliflavus</name>
    <name type="common">Enterococcus flavescens</name>
    <dbReference type="NCBI Taxonomy" id="37734"/>
    <lineage>
        <taxon>Bacteria</taxon>
        <taxon>Bacillati</taxon>
        <taxon>Bacillota</taxon>
        <taxon>Bacilli</taxon>
        <taxon>Lactobacillales</taxon>
        <taxon>Enterococcaceae</taxon>
        <taxon>Enterococcus</taxon>
    </lineage>
</organism>
<dbReference type="InterPro" id="IPR016047">
    <property type="entry name" value="M23ase_b-sheet_dom"/>
</dbReference>
<comment type="similarity">
    <text evidence="1">Belongs to the glycosyl hydrolase 73 family.</text>
</comment>
<protein>
    <submittedName>
        <fullName evidence="5">N-acetylmuramoyl-L-alanine amidase</fullName>
    </submittedName>
</protein>
<feature type="compositionally biased region" description="Polar residues" evidence="3">
    <location>
        <begin position="43"/>
        <end position="54"/>
    </location>
</feature>
<evidence type="ECO:0000259" key="4">
    <source>
        <dbReference type="SMART" id="SM00047"/>
    </source>
</evidence>